<dbReference type="SUPFAM" id="SSF50129">
    <property type="entry name" value="GroES-like"/>
    <property type="match status" value="1"/>
</dbReference>
<proteinExistence type="predicted"/>
<protein>
    <submittedName>
        <fullName evidence="1">Uncharacterized protein</fullName>
    </submittedName>
</protein>
<organism evidence="1 2">
    <name type="scientific">Zasmidium cellare ATCC 36951</name>
    <dbReference type="NCBI Taxonomy" id="1080233"/>
    <lineage>
        <taxon>Eukaryota</taxon>
        <taxon>Fungi</taxon>
        <taxon>Dikarya</taxon>
        <taxon>Ascomycota</taxon>
        <taxon>Pezizomycotina</taxon>
        <taxon>Dothideomycetes</taxon>
        <taxon>Dothideomycetidae</taxon>
        <taxon>Mycosphaerellales</taxon>
        <taxon>Mycosphaerellaceae</taxon>
        <taxon>Zasmidium</taxon>
    </lineage>
</organism>
<name>A0A6A6CIF2_ZASCE</name>
<dbReference type="Proteomes" id="UP000799537">
    <property type="component" value="Unassembled WGS sequence"/>
</dbReference>
<dbReference type="AlphaFoldDB" id="A0A6A6CIF2"/>
<dbReference type="OrthoDB" id="10467320at2759"/>
<evidence type="ECO:0000313" key="1">
    <source>
        <dbReference type="EMBL" id="KAF2165479.1"/>
    </source>
</evidence>
<dbReference type="EMBL" id="ML993600">
    <property type="protein sequence ID" value="KAF2165479.1"/>
    <property type="molecule type" value="Genomic_DNA"/>
</dbReference>
<gene>
    <name evidence="1" type="ORF">M409DRAFT_24330</name>
</gene>
<evidence type="ECO:0000313" key="2">
    <source>
        <dbReference type="Proteomes" id="UP000799537"/>
    </source>
</evidence>
<dbReference type="GeneID" id="54560467"/>
<accession>A0A6A6CIF2</accession>
<dbReference type="Gene3D" id="3.90.180.10">
    <property type="entry name" value="Medium-chain alcohol dehydrogenases, catalytic domain"/>
    <property type="match status" value="1"/>
</dbReference>
<dbReference type="InterPro" id="IPR011032">
    <property type="entry name" value="GroES-like_sf"/>
</dbReference>
<dbReference type="RefSeq" id="XP_033666368.1">
    <property type="nucleotide sequence ID" value="XM_033807195.1"/>
</dbReference>
<sequence length="291" mass="31095">MATSSSTNDMAIGSDEMLISLKATAHLRFQDPHSDIVVARAGTIDTSGKAIKNHERGQDVLVFMQKGTSQSCDISRAKARASRVCLMPPDMSYADAASMVYPFVTGLTILQTQLGIEFPSPSIGLARTVGSVPTALILGGERALADALTQLLHLALPGTSILVACRVEDTSHPEPFEEAVRPFCHRALENGAVYSIDAAAPDLLEHLQAAVDTYGASLQLVLDAGEEVTRWPGIMGMLDGGGKFVDCTRVHVDAGTHEDNCLSKVMATLEKLLDEGKLRPPICNDMYTTTL</sequence>
<keyword evidence="2" id="KW-1185">Reference proteome</keyword>
<reference evidence="1" key="1">
    <citation type="journal article" date="2020" name="Stud. Mycol.">
        <title>101 Dothideomycetes genomes: a test case for predicting lifestyles and emergence of pathogens.</title>
        <authorList>
            <person name="Haridas S."/>
            <person name="Albert R."/>
            <person name="Binder M."/>
            <person name="Bloem J."/>
            <person name="Labutti K."/>
            <person name="Salamov A."/>
            <person name="Andreopoulos B."/>
            <person name="Baker S."/>
            <person name="Barry K."/>
            <person name="Bills G."/>
            <person name="Bluhm B."/>
            <person name="Cannon C."/>
            <person name="Castanera R."/>
            <person name="Culley D."/>
            <person name="Daum C."/>
            <person name="Ezra D."/>
            <person name="Gonzalez J."/>
            <person name="Henrissat B."/>
            <person name="Kuo A."/>
            <person name="Liang C."/>
            <person name="Lipzen A."/>
            <person name="Lutzoni F."/>
            <person name="Magnuson J."/>
            <person name="Mondo S."/>
            <person name="Nolan M."/>
            <person name="Ohm R."/>
            <person name="Pangilinan J."/>
            <person name="Park H.-J."/>
            <person name="Ramirez L."/>
            <person name="Alfaro M."/>
            <person name="Sun H."/>
            <person name="Tritt A."/>
            <person name="Yoshinaga Y."/>
            <person name="Zwiers L.-H."/>
            <person name="Turgeon B."/>
            <person name="Goodwin S."/>
            <person name="Spatafora J."/>
            <person name="Crous P."/>
            <person name="Grigoriev I."/>
        </authorList>
    </citation>
    <scope>NUCLEOTIDE SEQUENCE</scope>
    <source>
        <strain evidence="1">ATCC 36951</strain>
    </source>
</reference>